<proteinExistence type="predicted"/>
<reference evidence="1 2" key="1">
    <citation type="submission" date="2018-06" db="EMBL/GenBank/DDBJ databases">
        <authorList>
            <consortium name="Pathogen Informatics"/>
            <person name="Doyle S."/>
        </authorList>
    </citation>
    <scope>NUCLEOTIDE SEQUENCE [LARGE SCALE GENOMIC DNA]</scope>
    <source>
        <strain evidence="1 2">NCTC12026</strain>
    </source>
</reference>
<dbReference type="AlphaFoldDB" id="A0A379G5B9"/>
<organism evidence="1 2">
    <name type="scientific">Providencia rustigianii</name>
    <dbReference type="NCBI Taxonomy" id="158850"/>
    <lineage>
        <taxon>Bacteria</taxon>
        <taxon>Pseudomonadati</taxon>
        <taxon>Pseudomonadota</taxon>
        <taxon>Gammaproteobacteria</taxon>
        <taxon>Enterobacterales</taxon>
        <taxon>Morganellaceae</taxon>
        <taxon>Providencia</taxon>
    </lineage>
</organism>
<evidence type="ECO:0000313" key="2">
    <source>
        <dbReference type="Proteomes" id="UP000255129"/>
    </source>
</evidence>
<protein>
    <submittedName>
        <fullName evidence="1">Uncharacterized protein</fullName>
    </submittedName>
</protein>
<dbReference type="RefSeq" id="WP_115164557.1">
    <property type="nucleotide sequence ID" value="NZ_UGUA01000002.1"/>
</dbReference>
<evidence type="ECO:0000313" key="1">
    <source>
        <dbReference type="EMBL" id="SUC36239.1"/>
    </source>
</evidence>
<gene>
    <name evidence="1" type="ORF">NCTC12026_02659</name>
</gene>
<dbReference type="EMBL" id="UGUA01000002">
    <property type="protein sequence ID" value="SUC36239.1"/>
    <property type="molecule type" value="Genomic_DNA"/>
</dbReference>
<sequence>MKKIKGSQNNEFLTLKYKEITYKIHKNSICHMYEAQGDYGIESHLILNSGKEFIYAMPLDELLSKIERALNF</sequence>
<dbReference type="Proteomes" id="UP000255129">
    <property type="component" value="Unassembled WGS sequence"/>
</dbReference>
<accession>A0A379G5B9</accession>
<name>A0A379G5B9_9GAMM</name>